<proteinExistence type="predicted"/>
<evidence type="ECO:0000313" key="4">
    <source>
        <dbReference type="Proteomes" id="UP000032061"/>
    </source>
</evidence>
<evidence type="ECO:0000313" key="5">
    <source>
        <dbReference type="Proteomes" id="UP000198302"/>
    </source>
</evidence>
<feature type="transmembrane region" description="Helical" evidence="1">
    <location>
        <begin position="104"/>
        <end position="126"/>
    </location>
</feature>
<comment type="caution">
    <text evidence="2">The sequence shown here is derived from an EMBL/GenBank/DDBJ whole genome shotgun (WGS) entry which is preliminary data.</text>
</comment>
<dbReference type="Proteomes" id="UP000198302">
    <property type="component" value="Unassembled WGS sequence"/>
</dbReference>
<keyword evidence="1" id="KW-0472">Membrane</keyword>
<dbReference type="Proteomes" id="UP000032061">
    <property type="component" value="Unassembled WGS sequence"/>
</dbReference>
<reference evidence="3 5" key="2">
    <citation type="submission" date="2016-11" db="EMBL/GenBank/DDBJ databases">
        <title>Whole genomes of Flavobacteriaceae.</title>
        <authorList>
            <person name="Stine C."/>
            <person name="Li C."/>
            <person name="Tadesse D."/>
        </authorList>
    </citation>
    <scope>NUCLEOTIDE SEQUENCE [LARGE SCALE GENOMIC DNA]</scope>
    <source>
        <strain evidence="3 5">ATCC 51468</strain>
    </source>
</reference>
<dbReference type="RefSeq" id="WP_041515663.1">
    <property type="nucleotide sequence ID" value="NZ_JPRK01000002.1"/>
</dbReference>
<evidence type="ECO:0008006" key="6">
    <source>
        <dbReference type="Google" id="ProtNLM"/>
    </source>
</evidence>
<feature type="transmembrane region" description="Helical" evidence="1">
    <location>
        <begin position="428"/>
        <end position="448"/>
    </location>
</feature>
<dbReference type="STRING" id="37752.IW18_00720"/>
<feature type="transmembrane region" description="Helical" evidence="1">
    <location>
        <begin position="386"/>
        <end position="407"/>
    </location>
</feature>
<evidence type="ECO:0000313" key="2">
    <source>
        <dbReference type="EMBL" id="KIO54570.1"/>
    </source>
</evidence>
<dbReference type="EMBL" id="JPRK01000002">
    <property type="protein sequence ID" value="KIO54570.1"/>
    <property type="molecule type" value="Genomic_DNA"/>
</dbReference>
<feature type="transmembrane region" description="Helical" evidence="1">
    <location>
        <begin position="454"/>
        <end position="470"/>
    </location>
</feature>
<accession>A0A0D0ENG3</accession>
<feature type="transmembrane region" description="Helical" evidence="1">
    <location>
        <begin position="238"/>
        <end position="254"/>
    </location>
</feature>
<reference evidence="2 4" key="1">
    <citation type="submission" date="2015-01" db="EMBL/GenBank/DDBJ databases">
        <title>Genome of Flavobacterium hibernum DSM 12611.</title>
        <authorList>
            <person name="Stropko S.J."/>
            <person name="Pipes S.E."/>
            <person name="Newman J.D."/>
        </authorList>
    </citation>
    <scope>NUCLEOTIDE SEQUENCE [LARGE SCALE GENOMIC DNA]</scope>
    <source>
        <strain evidence="2 4">DSM 12611</strain>
    </source>
</reference>
<feature type="transmembrane region" description="Helical" evidence="1">
    <location>
        <begin position="34"/>
        <end position="53"/>
    </location>
</feature>
<feature type="transmembrane region" description="Helical" evidence="1">
    <location>
        <begin position="261"/>
        <end position="278"/>
    </location>
</feature>
<dbReference type="OrthoDB" id="3078710at2"/>
<keyword evidence="1" id="KW-1133">Transmembrane helix</keyword>
<sequence>MKNLNYITIGLALLGLIESYYIYNQPIARKGLEFLFLIPLFFTICITIYGNTILRYHKQGIGLKIYYSIVFIRYIIQPFLITLSEGKLNFRMPEAKADSYDVAVVIYAIELFIACAVIKKWFPIYIKKYQKKDIAHKQLPLNSYGKRILIIYFLFLLVRINSWMPGLNILGLKESVSKIAVVFDATIFNSIKIFIFILLLAEAKKYTKNKTSFQFYFCLGVLAAIFNFISYFGSNRSLIYETAIATITILIVSYPKFKTKILAVLLPFAIVIMFLSYVNKQFAEDNAGTLETGDSSVVTSNIVEEYANGLWTVARSYQASIGLSSAKSNEALIKDFSDGLSGLSDLPGFKTLSNSLVELRSSSDVFKDSLKQRDDRGQMLSLSGGFLIIGGNLLGWPVLILGNYVMIMLLVRMEAASKVIQDLYHKYMYIWMSILMGLIHCYCLQTIVFCWSKYILFYWFVLWVNRFGVLKQKRFYRAEARVEHQNYKWTANSIV</sequence>
<evidence type="ECO:0000256" key="1">
    <source>
        <dbReference type="SAM" id="Phobius"/>
    </source>
</evidence>
<organism evidence="2 4">
    <name type="scientific">Flavobacterium hibernum</name>
    <dbReference type="NCBI Taxonomy" id="37752"/>
    <lineage>
        <taxon>Bacteria</taxon>
        <taxon>Pseudomonadati</taxon>
        <taxon>Bacteroidota</taxon>
        <taxon>Flavobacteriia</taxon>
        <taxon>Flavobacteriales</taxon>
        <taxon>Flavobacteriaceae</taxon>
        <taxon>Flavobacterium</taxon>
    </lineage>
</organism>
<evidence type="ECO:0000313" key="3">
    <source>
        <dbReference type="EMBL" id="OXA84635.1"/>
    </source>
</evidence>
<dbReference type="EMBL" id="MUGX01000029">
    <property type="protein sequence ID" value="OXA84635.1"/>
    <property type="molecule type" value="Genomic_DNA"/>
</dbReference>
<name>A0A0D0ENG3_9FLAO</name>
<dbReference type="AlphaFoldDB" id="A0A0D0ENG3"/>
<feature type="transmembrane region" description="Helical" evidence="1">
    <location>
        <begin position="179"/>
        <end position="201"/>
    </location>
</feature>
<gene>
    <name evidence="3" type="ORF">B0A73_18620</name>
    <name evidence="2" type="ORF">IW18_00720</name>
</gene>
<feature type="transmembrane region" description="Helical" evidence="1">
    <location>
        <begin position="213"/>
        <end position="232"/>
    </location>
</feature>
<keyword evidence="1" id="KW-0812">Transmembrane</keyword>
<feature type="transmembrane region" description="Helical" evidence="1">
    <location>
        <begin position="147"/>
        <end position="167"/>
    </location>
</feature>
<keyword evidence="5" id="KW-1185">Reference proteome</keyword>
<feature type="transmembrane region" description="Helical" evidence="1">
    <location>
        <begin position="65"/>
        <end position="84"/>
    </location>
</feature>
<protein>
    <recommendedName>
        <fullName evidence="6">Oligosaccharide repeat unit polymerase</fullName>
    </recommendedName>
</protein>